<evidence type="ECO:0000256" key="6">
    <source>
        <dbReference type="ARBA" id="ARBA00023212"/>
    </source>
</evidence>
<organism evidence="18 19">
    <name type="scientific">Geotrypetes seraphini</name>
    <name type="common">Gaboon caecilian</name>
    <name type="synonym">Caecilia seraphini</name>
    <dbReference type="NCBI Taxonomy" id="260995"/>
    <lineage>
        <taxon>Eukaryota</taxon>
        <taxon>Metazoa</taxon>
        <taxon>Chordata</taxon>
        <taxon>Craniata</taxon>
        <taxon>Vertebrata</taxon>
        <taxon>Euteleostomi</taxon>
        <taxon>Amphibia</taxon>
        <taxon>Gymnophiona</taxon>
        <taxon>Geotrypetes</taxon>
    </lineage>
</organism>
<sequence length="464" mass="52849">MDSELNSFVGSFHQPPNRISFSNFASYKCFQKPESIGLESRAGATSNLSSASNNKALMLALKTLQEKIRRLEQERLRAEDNLTCLSRNTAEYKKILETGKNENDLVHQEVEKQKHDTTAQLSAAKARCVLLEKQLDYMKKMVQDAEMERKTVLERQTSFQREREQDQEEIQAKLDKLELLERECHRLTVTQVLTENKISQLTEKLSEEEHQRKLIQDKAAQLQTALEVNRIVLSLASAQNGPKKKGKKPSSKKTSDIKTVQSPRQVFLKTGTLPFVAGKSVSVSHSVSANVQSVLHMMKHQNSHSNQEHIGTAVQRVQKPLSSTADGLTDILLALQDELGQMSFEHQELFKEIQETKADEVREDLERELECLVKQMEIKGDQILKLKRYQAHVQKLKQKAQKMKKQSSSKLKDERSENKSAPATPECSAKKSTVVQKSRSSLQLLRCAQSLRTSLKKDDIMWEK</sequence>
<evidence type="ECO:0000256" key="4">
    <source>
        <dbReference type="ARBA" id="ARBA00022701"/>
    </source>
</evidence>
<feature type="compositionally biased region" description="Polar residues" evidence="15">
    <location>
        <begin position="430"/>
        <end position="441"/>
    </location>
</feature>
<dbReference type="GO" id="GO:0005874">
    <property type="term" value="C:microtubule"/>
    <property type="evidence" value="ECO:0007669"/>
    <property type="project" value="UniProtKB-KW"/>
</dbReference>
<keyword evidence="5 14" id="KW-0175">Coiled coil</keyword>
<name>A0A6P8R918_GEOSA</name>
<dbReference type="OrthoDB" id="76453at2759"/>
<keyword evidence="4" id="KW-0493">Microtubule</keyword>
<dbReference type="GeneID" id="117358072"/>
<dbReference type="InParanoid" id="A0A6P8R918"/>
<gene>
    <name evidence="19" type="primary">CEP57L1</name>
</gene>
<dbReference type="Pfam" id="PF06657">
    <property type="entry name" value="Cep57_MT_bd"/>
    <property type="match status" value="1"/>
</dbReference>
<evidence type="ECO:0000256" key="2">
    <source>
        <dbReference type="ARBA" id="ARBA00008179"/>
    </source>
</evidence>
<feature type="domain" description="Cep57 centrosome localisation" evidence="17">
    <location>
        <begin position="56"/>
        <end position="232"/>
    </location>
</feature>
<proteinExistence type="inferred from homology"/>
<evidence type="ECO:0000313" key="19">
    <source>
        <dbReference type="RefSeq" id="XP_033795411.1"/>
    </source>
</evidence>
<evidence type="ECO:0000256" key="9">
    <source>
        <dbReference type="ARBA" id="ARBA00055384"/>
    </source>
</evidence>
<feature type="region of interest" description="Disordered" evidence="15">
    <location>
        <begin position="239"/>
        <end position="261"/>
    </location>
</feature>
<evidence type="ECO:0000256" key="12">
    <source>
        <dbReference type="ARBA" id="ARBA00074214"/>
    </source>
</evidence>
<dbReference type="GO" id="GO:0042802">
    <property type="term" value="F:identical protein binding"/>
    <property type="evidence" value="ECO:0007669"/>
    <property type="project" value="InterPro"/>
</dbReference>
<evidence type="ECO:0000256" key="3">
    <source>
        <dbReference type="ARBA" id="ARBA00022490"/>
    </source>
</evidence>
<dbReference type="PANTHER" id="PTHR19336:SF10">
    <property type="entry name" value="CENTROSOMAL PROTEIN CEP57L1"/>
    <property type="match status" value="1"/>
</dbReference>
<dbReference type="KEGG" id="gsh:117358072"/>
<dbReference type="GO" id="GO:0043015">
    <property type="term" value="F:gamma-tubulin binding"/>
    <property type="evidence" value="ECO:0007669"/>
    <property type="project" value="InterPro"/>
</dbReference>
<dbReference type="FunCoup" id="A0A6P8R918">
    <property type="interactions" value="166"/>
</dbReference>
<evidence type="ECO:0000256" key="15">
    <source>
        <dbReference type="SAM" id="MobiDB-lite"/>
    </source>
</evidence>
<comment type="subcellular location">
    <subcellularLocation>
        <location evidence="1">Cytoplasm</location>
        <location evidence="1">Cytoskeleton</location>
        <location evidence="1">Microtubule organizing center</location>
        <location evidence="1">Centrosome</location>
    </subcellularLocation>
</comment>
<dbReference type="PANTHER" id="PTHR19336">
    <property type="entry name" value="UNCHARACTERIZED DUF1167"/>
    <property type="match status" value="1"/>
</dbReference>
<evidence type="ECO:0000256" key="7">
    <source>
        <dbReference type="ARBA" id="ARBA00041218"/>
    </source>
</evidence>
<dbReference type="GO" id="GO:0005813">
    <property type="term" value="C:centrosome"/>
    <property type="evidence" value="ECO:0007669"/>
    <property type="project" value="UniProtKB-SubCell"/>
</dbReference>
<evidence type="ECO:0000256" key="1">
    <source>
        <dbReference type="ARBA" id="ARBA00004300"/>
    </source>
</evidence>
<evidence type="ECO:0000256" key="11">
    <source>
        <dbReference type="ARBA" id="ARBA00070483"/>
    </source>
</evidence>
<dbReference type="Gene3D" id="1.20.58.90">
    <property type="match status" value="1"/>
</dbReference>
<evidence type="ECO:0000259" key="16">
    <source>
        <dbReference type="Pfam" id="PF06657"/>
    </source>
</evidence>
<keyword evidence="6" id="KW-0206">Cytoskeleton</keyword>
<comment type="subunit">
    <text evidence="10">Interacts with clip1, mis12, ndc80 and zwint. Interacts with gamma-tubulin.</text>
</comment>
<feature type="compositionally biased region" description="Basic residues" evidence="15">
    <location>
        <begin position="242"/>
        <end position="251"/>
    </location>
</feature>
<protein>
    <recommendedName>
        <fullName evidence="11">Centrosomal protein CEP57L1</fullName>
    </recommendedName>
    <alternativeName>
        <fullName evidence="7">Centrosomal protein 57kDa-like protein 1</fullName>
    </alternativeName>
    <alternativeName>
        <fullName evidence="12">Centrosomal protein cep57l1</fullName>
    </alternativeName>
    <alternativeName>
        <fullName evidence="13">Centrosomal protein of 57 kDa</fullName>
    </alternativeName>
    <alternativeName>
        <fullName evidence="8">Cep57-related protein</fullName>
    </alternativeName>
</protein>
<dbReference type="GO" id="GO:0008017">
    <property type="term" value="F:microtubule binding"/>
    <property type="evidence" value="ECO:0007669"/>
    <property type="project" value="InterPro"/>
</dbReference>
<dbReference type="AlphaFoldDB" id="A0A6P8R918"/>
<evidence type="ECO:0000256" key="13">
    <source>
        <dbReference type="ARBA" id="ARBA00079349"/>
    </source>
</evidence>
<dbReference type="CTD" id="285753"/>
<keyword evidence="3" id="KW-0963">Cytoplasm</keyword>
<dbReference type="InterPro" id="IPR051756">
    <property type="entry name" value="Centrosomal_MT-associated"/>
</dbReference>
<evidence type="ECO:0000256" key="5">
    <source>
        <dbReference type="ARBA" id="ARBA00023054"/>
    </source>
</evidence>
<accession>A0A6P8R918</accession>
<dbReference type="InterPro" id="IPR025913">
    <property type="entry name" value="Cep57_CLD"/>
</dbReference>
<feature type="coiled-coil region" evidence="14">
    <location>
        <begin position="54"/>
        <end position="127"/>
    </location>
</feature>
<reference evidence="19" key="1">
    <citation type="submission" date="2025-08" db="UniProtKB">
        <authorList>
            <consortium name="RefSeq"/>
        </authorList>
    </citation>
    <scope>IDENTIFICATION</scope>
</reference>
<evidence type="ECO:0000313" key="18">
    <source>
        <dbReference type="Proteomes" id="UP000515159"/>
    </source>
</evidence>
<evidence type="ECO:0000259" key="17">
    <source>
        <dbReference type="Pfam" id="PF14073"/>
    </source>
</evidence>
<evidence type="ECO:0000256" key="10">
    <source>
        <dbReference type="ARBA" id="ARBA00063967"/>
    </source>
</evidence>
<comment type="similarity">
    <text evidence="2">Belongs to the translokin family.</text>
</comment>
<dbReference type="FunFam" id="1.20.58.90:FF:000003">
    <property type="entry name" value="Centrosomal protein of 57 kDa"/>
    <property type="match status" value="1"/>
</dbReference>
<feature type="coiled-coil region" evidence="14">
    <location>
        <begin position="160"/>
        <end position="225"/>
    </location>
</feature>
<evidence type="ECO:0000256" key="14">
    <source>
        <dbReference type="SAM" id="Coils"/>
    </source>
</evidence>
<dbReference type="Pfam" id="PF14073">
    <property type="entry name" value="Cep57_CLD"/>
    <property type="match status" value="1"/>
</dbReference>
<keyword evidence="18" id="KW-1185">Reference proteome</keyword>
<feature type="region of interest" description="Disordered" evidence="15">
    <location>
        <begin position="399"/>
        <end position="441"/>
    </location>
</feature>
<feature type="domain" description="Cep57 centrosome microtubule-binding" evidence="16">
    <location>
        <begin position="319"/>
        <end position="388"/>
    </location>
</feature>
<dbReference type="Proteomes" id="UP000515159">
    <property type="component" value="Chromosome 3"/>
</dbReference>
<evidence type="ECO:0000256" key="8">
    <source>
        <dbReference type="ARBA" id="ARBA00042578"/>
    </source>
</evidence>
<comment type="function">
    <text evidence="9">Required for spindle microtubule attachment to both kinetochores and centrosomes. Also functions to tether minus-ends of spindle microtubules to centrosomes. May act by forming ring-like structures around microtubules, or by serving as a cross-linker or scaffold at the attachment site.</text>
</comment>
<dbReference type="RefSeq" id="XP_033795411.1">
    <property type="nucleotide sequence ID" value="XM_033939520.1"/>
</dbReference>
<dbReference type="InterPro" id="IPR024957">
    <property type="entry name" value="Cep57_MT-bd_dom"/>
</dbReference>